<reference evidence="1 2" key="1">
    <citation type="submission" date="2020-05" db="EMBL/GenBank/DDBJ databases">
        <title>Genetic diversity of Pseudomonas cichorii.</title>
        <authorList>
            <person name="Tani S."/>
            <person name="Yagi H."/>
            <person name="Hashimoto S."/>
            <person name="Iiyama K."/>
            <person name="Furuya N."/>
        </authorList>
    </citation>
    <scope>NUCLEOTIDE SEQUENCE [LARGE SCALE GENOMIC DNA]</scope>
    <source>
        <strain evidence="1 2">LMG 2162</strain>
    </source>
</reference>
<dbReference type="GeneID" id="45543566"/>
<evidence type="ECO:0000313" key="1">
    <source>
        <dbReference type="EMBL" id="GFM90831.1"/>
    </source>
</evidence>
<comment type="caution">
    <text evidence="1">The sequence shown here is derived from an EMBL/GenBank/DDBJ whole genome shotgun (WGS) entry which is preliminary data.</text>
</comment>
<organism evidence="1 2">
    <name type="scientific">Pseudomonas cichorii</name>
    <dbReference type="NCBI Taxonomy" id="36746"/>
    <lineage>
        <taxon>Bacteria</taxon>
        <taxon>Pseudomonadati</taxon>
        <taxon>Pseudomonadota</taxon>
        <taxon>Gammaproteobacteria</taxon>
        <taxon>Pseudomonadales</taxon>
        <taxon>Pseudomonadaceae</taxon>
        <taxon>Pseudomonas</taxon>
    </lineage>
</organism>
<dbReference type="Proteomes" id="UP000614982">
    <property type="component" value="Unassembled WGS sequence"/>
</dbReference>
<sequence>MIMKPEFVRRLVDLSLRGNNSPAISVIIARRFARYLRDEGEAKRQYFKTEIATAKAALPFTATRLKDLELQQETTRDIRKKNLLGIANWLRRNDDLLVELYGFAGICDLLNVNPVHRAEALEYADESSGTVTTIAFICGLEDSASINSGRKRKDWNDGPLFWAYHTQMMQIMIDNPRAMPDPFAPGGPFYGMPTYYQQPDGTMARQSAPLTVHDAQGSRVVKRKIEVPRNGS</sequence>
<dbReference type="RefSeq" id="WP_025261115.1">
    <property type="nucleotide sequence ID" value="NZ_BLWA01000002.1"/>
</dbReference>
<keyword evidence="2" id="KW-1185">Reference proteome</keyword>
<proteinExistence type="predicted"/>
<accession>A0ABQ1DIJ7</accession>
<protein>
    <submittedName>
        <fullName evidence="1">Uncharacterized protein</fullName>
    </submittedName>
</protein>
<evidence type="ECO:0000313" key="2">
    <source>
        <dbReference type="Proteomes" id="UP000614982"/>
    </source>
</evidence>
<gene>
    <name evidence="1" type="ORF">PSCICP_08030</name>
</gene>
<name>A0ABQ1DIJ7_PSECI</name>
<dbReference type="EMBL" id="BLWA01000002">
    <property type="protein sequence ID" value="GFM90831.1"/>
    <property type="molecule type" value="Genomic_DNA"/>
</dbReference>